<protein>
    <submittedName>
        <fullName evidence="3">N-acetyltransferase</fullName>
    </submittedName>
</protein>
<dbReference type="InterPro" id="IPR000182">
    <property type="entry name" value="GNAT_dom"/>
</dbReference>
<dbReference type="Pfam" id="PF14542">
    <property type="entry name" value="Acetyltransf_CG"/>
    <property type="match status" value="1"/>
</dbReference>
<dbReference type="GO" id="GO:0016747">
    <property type="term" value="F:acyltransferase activity, transferring groups other than amino-acyl groups"/>
    <property type="evidence" value="ECO:0007669"/>
    <property type="project" value="InterPro"/>
</dbReference>
<dbReference type="PANTHER" id="PTHR31435">
    <property type="entry name" value="PROTEIN NATD1"/>
    <property type="match status" value="1"/>
</dbReference>
<dbReference type="InterPro" id="IPR045057">
    <property type="entry name" value="Gcn5-rel_NAT"/>
</dbReference>
<dbReference type="EMBL" id="DWZH01000005">
    <property type="protein sequence ID" value="HJB08966.1"/>
    <property type="molecule type" value="Genomic_DNA"/>
</dbReference>
<feature type="domain" description="N-acetyltransferase" evidence="1">
    <location>
        <begin position="1"/>
        <end position="108"/>
    </location>
</feature>
<feature type="domain" description="N-acetyltransferase" evidence="2">
    <location>
        <begin position="20"/>
        <end position="106"/>
    </location>
</feature>
<dbReference type="PROSITE" id="PS51729">
    <property type="entry name" value="GNAT_YJDJ"/>
    <property type="match status" value="1"/>
</dbReference>
<reference evidence="3" key="2">
    <citation type="submission" date="2021-04" db="EMBL/GenBank/DDBJ databases">
        <authorList>
            <person name="Gilroy R."/>
        </authorList>
    </citation>
    <scope>NUCLEOTIDE SEQUENCE</scope>
    <source>
        <strain evidence="3">ChiHjej13B12-24818</strain>
    </source>
</reference>
<gene>
    <name evidence="3" type="ORF">H9786_00315</name>
</gene>
<evidence type="ECO:0000313" key="3">
    <source>
        <dbReference type="EMBL" id="HJB08966.1"/>
    </source>
</evidence>
<dbReference type="InterPro" id="IPR016181">
    <property type="entry name" value="Acyl_CoA_acyltransferase"/>
</dbReference>
<accession>A0A9D2LAL4</accession>
<organism evidence="3 4">
    <name type="scientific">Candidatus Brachybacterium merdavium</name>
    <dbReference type="NCBI Taxonomy" id="2838513"/>
    <lineage>
        <taxon>Bacteria</taxon>
        <taxon>Bacillati</taxon>
        <taxon>Actinomycetota</taxon>
        <taxon>Actinomycetes</taxon>
        <taxon>Micrococcales</taxon>
        <taxon>Dermabacteraceae</taxon>
        <taxon>Brachybacterium</taxon>
    </lineage>
</organism>
<dbReference type="InterPro" id="IPR031165">
    <property type="entry name" value="GNAT_YJDJ"/>
</dbReference>
<dbReference type="PANTHER" id="PTHR31435:SF10">
    <property type="entry name" value="BSR4717 PROTEIN"/>
    <property type="match status" value="1"/>
</dbReference>
<evidence type="ECO:0000313" key="4">
    <source>
        <dbReference type="Proteomes" id="UP000823823"/>
    </source>
</evidence>
<sequence length="108" mass="11976">MAPDIEGPDATERNARIGVRDNARASRFEAVLDEEIIGILLYQRPPGTLELIHTVTDPDHRHEGAASALVRTALAEARAQQLQVIVFCPFVEGWLRRHPDQTGGIVRD</sequence>
<name>A0A9D2LAL4_9MICO</name>
<reference evidence="3" key="1">
    <citation type="journal article" date="2021" name="PeerJ">
        <title>Extensive microbial diversity within the chicken gut microbiome revealed by metagenomics and culture.</title>
        <authorList>
            <person name="Gilroy R."/>
            <person name="Ravi A."/>
            <person name="Getino M."/>
            <person name="Pursley I."/>
            <person name="Horton D.L."/>
            <person name="Alikhan N.F."/>
            <person name="Baker D."/>
            <person name="Gharbi K."/>
            <person name="Hall N."/>
            <person name="Watson M."/>
            <person name="Adriaenssens E.M."/>
            <person name="Foster-Nyarko E."/>
            <person name="Jarju S."/>
            <person name="Secka A."/>
            <person name="Antonio M."/>
            <person name="Oren A."/>
            <person name="Chaudhuri R.R."/>
            <person name="La Ragione R."/>
            <person name="Hildebrand F."/>
            <person name="Pallen M.J."/>
        </authorList>
    </citation>
    <scope>NUCLEOTIDE SEQUENCE</scope>
    <source>
        <strain evidence="3">ChiHjej13B12-24818</strain>
    </source>
</reference>
<comment type="caution">
    <text evidence="3">The sequence shown here is derived from an EMBL/GenBank/DDBJ whole genome shotgun (WGS) entry which is preliminary data.</text>
</comment>
<evidence type="ECO:0000259" key="1">
    <source>
        <dbReference type="PROSITE" id="PS51186"/>
    </source>
</evidence>
<evidence type="ECO:0000259" key="2">
    <source>
        <dbReference type="PROSITE" id="PS51729"/>
    </source>
</evidence>
<proteinExistence type="predicted"/>
<dbReference type="PROSITE" id="PS51186">
    <property type="entry name" value="GNAT"/>
    <property type="match status" value="1"/>
</dbReference>
<dbReference type="CDD" id="cd04301">
    <property type="entry name" value="NAT_SF"/>
    <property type="match status" value="1"/>
</dbReference>
<dbReference type="SUPFAM" id="SSF55729">
    <property type="entry name" value="Acyl-CoA N-acyltransferases (Nat)"/>
    <property type="match status" value="1"/>
</dbReference>
<dbReference type="Gene3D" id="3.40.630.30">
    <property type="match status" value="1"/>
</dbReference>
<dbReference type="AlphaFoldDB" id="A0A9D2LAL4"/>
<dbReference type="Proteomes" id="UP000823823">
    <property type="component" value="Unassembled WGS sequence"/>
</dbReference>